<feature type="compositionally biased region" description="Polar residues" evidence="1">
    <location>
        <begin position="318"/>
        <end position="328"/>
    </location>
</feature>
<accession>E9HMX0</accession>
<feature type="compositionally biased region" description="Polar residues" evidence="1">
    <location>
        <begin position="83"/>
        <end position="96"/>
    </location>
</feature>
<dbReference type="EMBL" id="GL732691">
    <property type="protein sequence ID" value="EFX66885.1"/>
    <property type="molecule type" value="Genomic_DNA"/>
</dbReference>
<feature type="compositionally biased region" description="Low complexity" evidence="1">
    <location>
        <begin position="123"/>
        <end position="134"/>
    </location>
</feature>
<dbReference type="Proteomes" id="UP000000305">
    <property type="component" value="Unassembled WGS sequence"/>
</dbReference>
<name>E9HMX0_DAPPU</name>
<dbReference type="InParanoid" id="E9HMX0"/>
<proteinExistence type="predicted"/>
<reference evidence="2 3" key="1">
    <citation type="journal article" date="2011" name="Science">
        <title>The ecoresponsive genome of Daphnia pulex.</title>
        <authorList>
            <person name="Colbourne J.K."/>
            <person name="Pfrender M.E."/>
            <person name="Gilbert D."/>
            <person name="Thomas W.K."/>
            <person name="Tucker A."/>
            <person name="Oakley T.H."/>
            <person name="Tokishita S."/>
            <person name="Aerts A."/>
            <person name="Arnold G.J."/>
            <person name="Basu M.K."/>
            <person name="Bauer D.J."/>
            <person name="Caceres C.E."/>
            <person name="Carmel L."/>
            <person name="Casola C."/>
            <person name="Choi J.H."/>
            <person name="Detter J.C."/>
            <person name="Dong Q."/>
            <person name="Dusheyko S."/>
            <person name="Eads B.D."/>
            <person name="Frohlich T."/>
            <person name="Geiler-Samerotte K.A."/>
            <person name="Gerlach D."/>
            <person name="Hatcher P."/>
            <person name="Jogdeo S."/>
            <person name="Krijgsveld J."/>
            <person name="Kriventseva E.V."/>
            <person name="Kultz D."/>
            <person name="Laforsch C."/>
            <person name="Lindquist E."/>
            <person name="Lopez J."/>
            <person name="Manak J.R."/>
            <person name="Muller J."/>
            <person name="Pangilinan J."/>
            <person name="Patwardhan R.P."/>
            <person name="Pitluck S."/>
            <person name="Pritham E.J."/>
            <person name="Rechtsteiner A."/>
            <person name="Rho M."/>
            <person name="Rogozin I.B."/>
            <person name="Sakarya O."/>
            <person name="Salamov A."/>
            <person name="Schaack S."/>
            <person name="Shapiro H."/>
            <person name="Shiga Y."/>
            <person name="Skalitzky C."/>
            <person name="Smith Z."/>
            <person name="Souvorov A."/>
            <person name="Sung W."/>
            <person name="Tang Z."/>
            <person name="Tsuchiya D."/>
            <person name="Tu H."/>
            <person name="Vos H."/>
            <person name="Wang M."/>
            <person name="Wolf Y.I."/>
            <person name="Yamagata H."/>
            <person name="Yamada T."/>
            <person name="Ye Y."/>
            <person name="Shaw J.R."/>
            <person name="Andrews J."/>
            <person name="Crease T.J."/>
            <person name="Tang H."/>
            <person name="Lucas S.M."/>
            <person name="Robertson H.M."/>
            <person name="Bork P."/>
            <person name="Koonin E.V."/>
            <person name="Zdobnov E.M."/>
            <person name="Grigoriev I.V."/>
            <person name="Lynch M."/>
            <person name="Boore J.L."/>
        </authorList>
    </citation>
    <scope>NUCLEOTIDE SEQUENCE [LARGE SCALE GENOMIC DNA]</scope>
</reference>
<sequence>MKDLCPLAMGESLSGEMPSGAKRDKDVRQEKIREEFLTTLRLINQCTEDVKKLQQRDTEDSNKRTTTTFRRAMSTAPGDMGSNLASNNYGDSVTPATPVTKRAPVYRRALSLEQSQNIKEIENASSSSYTSNSYADEESSYSYRSRTVDRDISLDRQSTDSTRSESAVMATPETKKKRSLMGKIKQLTKSRSIEDTGTANQLVNAGIQALIPSVSVAPSGSDLSLDKDPDRKKEKKTVKDKLTGMFKKGSSSRTSSMERSDSTESRDRYTPSKDSLNTSVSDRPLQRPPSLINLSALGSSRGTTPLSSRTTPSRSGMLRNQSSVETDV</sequence>
<feature type="compositionally biased region" description="Low complexity" evidence="1">
    <location>
        <begin position="297"/>
        <end position="316"/>
    </location>
</feature>
<feature type="compositionally biased region" description="Basic and acidic residues" evidence="1">
    <location>
        <begin position="256"/>
        <end position="271"/>
    </location>
</feature>
<evidence type="ECO:0000256" key="1">
    <source>
        <dbReference type="SAM" id="MobiDB-lite"/>
    </source>
</evidence>
<evidence type="ECO:0000313" key="2">
    <source>
        <dbReference type="EMBL" id="EFX66885.1"/>
    </source>
</evidence>
<organism evidence="2 3">
    <name type="scientific">Daphnia pulex</name>
    <name type="common">Water flea</name>
    <dbReference type="NCBI Taxonomy" id="6669"/>
    <lineage>
        <taxon>Eukaryota</taxon>
        <taxon>Metazoa</taxon>
        <taxon>Ecdysozoa</taxon>
        <taxon>Arthropoda</taxon>
        <taxon>Crustacea</taxon>
        <taxon>Branchiopoda</taxon>
        <taxon>Diplostraca</taxon>
        <taxon>Cladocera</taxon>
        <taxon>Anomopoda</taxon>
        <taxon>Daphniidae</taxon>
        <taxon>Daphnia</taxon>
    </lineage>
</organism>
<evidence type="ECO:0000313" key="3">
    <source>
        <dbReference type="Proteomes" id="UP000000305"/>
    </source>
</evidence>
<dbReference type="KEGG" id="dpx:DAPPUDRAFT_302255"/>
<gene>
    <name evidence="2" type="ORF">DAPPUDRAFT_302255</name>
</gene>
<feature type="region of interest" description="Disordered" evidence="1">
    <location>
        <begin position="73"/>
        <end position="96"/>
    </location>
</feature>
<feature type="compositionally biased region" description="Polar residues" evidence="1">
    <location>
        <begin position="272"/>
        <end position="281"/>
    </location>
</feature>
<feature type="compositionally biased region" description="Basic and acidic residues" evidence="1">
    <location>
        <begin position="224"/>
        <end position="242"/>
    </location>
</feature>
<feature type="region of interest" description="Disordered" evidence="1">
    <location>
        <begin position="1"/>
        <end position="28"/>
    </location>
</feature>
<protein>
    <submittedName>
        <fullName evidence="2">Uncharacterized protein</fullName>
    </submittedName>
</protein>
<feature type="compositionally biased region" description="Basic and acidic residues" evidence="1">
    <location>
        <begin position="146"/>
        <end position="158"/>
    </location>
</feature>
<dbReference type="HOGENOM" id="CLU_848006_0_0_1"/>
<feature type="region of interest" description="Disordered" evidence="1">
    <location>
        <begin position="123"/>
        <end position="192"/>
    </location>
</feature>
<keyword evidence="3" id="KW-1185">Reference proteome</keyword>
<feature type="region of interest" description="Disordered" evidence="1">
    <location>
        <begin position="216"/>
        <end position="328"/>
    </location>
</feature>
<dbReference type="AlphaFoldDB" id="E9HMX0"/>